<dbReference type="SUPFAM" id="SSF52058">
    <property type="entry name" value="L domain-like"/>
    <property type="match status" value="1"/>
</dbReference>
<dbReference type="PROSITE" id="PS50011">
    <property type="entry name" value="PROTEIN_KINASE_DOM"/>
    <property type="match status" value="1"/>
</dbReference>
<protein>
    <recommendedName>
        <fullName evidence="18">Protein kinase domain-containing protein</fullName>
    </recommendedName>
</protein>
<dbReference type="SUPFAM" id="SSF56112">
    <property type="entry name" value="Protein kinase-like (PK-like)"/>
    <property type="match status" value="1"/>
</dbReference>
<name>A0A176VS45_MARPO</name>
<feature type="region of interest" description="Disordered" evidence="15">
    <location>
        <begin position="1044"/>
        <end position="1075"/>
    </location>
</feature>
<keyword evidence="4" id="KW-0433">Leucine-rich repeat</keyword>
<proteinExistence type="inferred from homology"/>
<gene>
    <name evidence="19" type="ORF">AXG93_2675s1090</name>
</gene>
<feature type="transmembrane region" description="Helical" evidence="16">
    <location>
        <begin position="640"/>
        <end position="663"/>
    </location>
</feature>
<dbReference type="InterPro" id="IPR051824">
    <property type="entry name" value="LRR_Rcpt-Like_S/T_Kinase"/>
</dbReference>
<feature type="binding site" evidence="14">
    <location>
        <position position="758"/>
    </location>
    <ligand>
        <name>ATP</name>
        <dbReference type="ChEBI" id="CHEBI:30616"/>
    </ligand>
</feature>
<evidence type="ECO:0000256" key="11">
    <source>
        <dbReference type="ARBA" id="ARBA00022840"/>
    </source>
</evidence>
<dbReference type="FunFam" id="3.80.10.10:FF:000383">
    <property type="entry name" value="Leucine-rich repeat receptor protein kinase EMS1"/>
    <property type="match status" value="1"/>
</dbReference>
<feature type="compositionally biased region" description="Basic and acidic residues" evidence="15">
    <location>
        <begin position="1237"/>
        <end position="1248"/>
    </location>
</feature>
<keyword evidence="12 16" id="KW-1133">Transmembrane helix</keyword>
<evidence type="ECO:0000256" key="13">
    <source>
        <dbReference type="ARBA" id="ARBA00023136"/>
    </source>
</evidence>
<dbReference type="Gene3D" id="3.80.10.10">
    <property type="entry name" value="Ribonuclease Inhibitor"/>
    <property type="match status" value="3"/>
</dbReference>
<keyword evidence="9 14" id="KW-0547">Nucleotide-binding</keyword>
<evidence type="ECO:0000256" key="4">
    <source>
        <dbReference type="ARBA" id="ARBA00022614"/>
    </source>
</evidence>
<dbReference type="PROSITE" id="PS00107">
    <property type="entry name" value="PROTEIN_KINASE_ATP"/>
    <property type="match status" value="1"/>
</dbReference>
<dbReference type="PANTHER" id="PTHR48006:SF84">
    <property type="entry name" value="REPEAT TRANSMEMBRANE PROTEIN KINASE, PUTATIVE, EXPRESSED-RELATED"/>
    <property type="match status" value="1"/>
</dbReference>
<dbReference type="SMART" id="SM00369">
    <property type="entry name" value="LRR_TYP"/>
    <property type="match status" value="5"/>
</dbReference>
<feature type="domain" description="Protein kinase" evidence="18">
    <location>
        <begin position="729"/>
        <end position="1008"/>
    </location>
</feature>
<dbReference type="InterPro" id="IPR032675">
    <property type="entry name" value="LRR_dom_sf"/>
</dbReference>
<dbReference type="FunFam" id="1.10.510.10:FF:000095">
    <property type="entry name" value="protein STRUBBELIG-RECEPTOR FAMILY 8"/>
    <property type="match status" value="1"/>
</dbReference>
<dbReference type="Pfam" id="PF24141">
    <property type="entry name" value="LRR_ComC"/>
    <property type="match status" value="1"/>
</dbReference>
<feature type="chain" id="PRO_5008052055" description="Protein kinase domain-containing protein" evidence="17">
    <location>
        <begin position="36"/>
        <end position="1260"/>
    </location>
</feature>
<evidence type="ECO:0000256" key="14">
    <source>
        <dbReference type="PROSITE-ProRule" id="PRU10141"/>
    </source>
</evidence>
<keyword evidence="13 16" id="KW-0472">Membrane</keyword>
<keyword evidence="6 16" id="KW-0812">Transmembrane</keyword>
<evidence type="ECO:0000256" key="2">
    <source>
        <dbReference type="ARBA" id="ARBA00008684"/>
    </source>
</evidence>
<dbReference type="Gene3D" id="1.10.510.10">
    <property type="entry name" value="Transferase(Phosphotransferase) domain 1"/>
    <property type="match status" value="1"/>
</dbReference>
<keyword evidence="5" id="KW-0808">Transferase</keyword>
<dbReference type="InterPro" id="IPR001611">
    <property type="entry name" value="Leu-rich_rpt"/>
</dbReference>
<feature type="region of interest" description="Disordered" evidence="15">
    <location>
        <begin position="1173"/>
        <end position="1260"/>
    </location>
</feature>
<evidence type="ECO:0000256" key="6">
    <source>
        <dbReference type="ARBA" id="ARBA00022692"/>
    </source>
</evidence>
<evidence type="ECO:0000256" key="3">
    <source>
        <dbReference type="ARBA" id="ARBA00022527"/>
    </source>
</evidence>
<dbReference type="PROSITE" id="PS51450">
    <property type="entry name" value="LRR"/>
    <property type="match status" value="1"/>
</dbReference>
<dbReference type="InterPro" id="IPR000719">
    <property type="entry name" value="Prot_kinase_dom"/>
</dbReference>
<dbReference type="InterPro" id="IPR013210">
    <property type="entry name" value="LRR_N_plant-typ"/>
</dbReference>
<accession>A0A176VS45</accession>
<dbReference type="SMART" id="SM00220">
    <property type="entry name" value="S_TKc"/>
    <property type="match status" value="1"/>
</dbReference>
<evidence type="ECO:0000256" key="9">
    <source>
        <dbReference type="ARBA" id="ARBA00022741"/>
    </source>
</evidence>
<dbReference type="InterPro" id="IPR008271">
    <property type="entry name" value="Ser/Thr_kinase_AS"/>
</dbReference>
<evidence type="ECO:0000256" key="8">
    <source>
        <dbReference type="ARBA" id="ARBA00022737"/>
    </source>
</evidence>
<comment type="similarity">
    <text evidence="2">Belongs to the protein kinase superfamily. Ser/Thr protein kinase family.</text>
</comment>
<dbReference type="EMBL" id="LVLJ01003083">
    <property type="protein sequence ID" value="OAE22676.1"/>
    <property type="molecule type" value="Genomic_DNA"/>
</dbReference>
<reference evidence="19" key="1">
    <citation type="submission" date="2016-03" db="EMBL/GenBank/DDBJ databases">
        <title>Mechanisms controlling the formation of the plant cell surface in tip-growing cells are functionally conserved among land plants.</title>
        <authorList>
            <person name="Honkanen S."/>
            <person name="Jones V.A."/>
            <person name="Morieri G."/>
            <person name="Champion C."/>
            <person name="Hetherington A.J."/>
            <person name="Kelly S."/>
            <person name="Saint-Marcoux D."/>
            <person name="Proust H."/>
            <person name="Prescott H."/>
            <person name="Dolan L."/>
        </authorList>
    </citation>
    <scope>NUCLEOTIDE SEQUENCE [LARGE SCALE GENOMIC DNA]</scope>
    <source>
        <tissue evidence="19">Whole gametophyte</tissue>
    </source>
</reference>
<dbReference type="Proteomes" id="UP000077202">
    <property type="component" value="Unassembled WGS sequence"/>
</dbReference>
<sequence>MRIADRQTISRKQPEAATRAILFLLLLLAVAPVESSTDSRDKLNVEMQARIVCPDYRPHFFLVSREESQGAVVNAGDEKRERQFQRQGGTLWSHRDSTGLLIENFKRDEDGGLKKEALLYFKGNLSDPEQKLTSWSDLSDPCDDKWLGVFCSSGLSNRVVEQLSLPNLQLAADSVPSSLQNLQKLKSLDLGGNYFTGSIPVWLTKLEKLTSLSLVNNQLSGEIPPELSELSKTLETLKITNNSLTGNIPAEIGNLTQLNFFACESNKLTGPIPPSFSQLRAIEHLVLNDNLLTGTLPNDLGSSTSLKHLKLDGNKISGEIPVSYGSLGSITDLRLRSNRLSGSIPNSFNNLRTLEVLDLSGNPLESTIPSFDNMVSIVSLSLAGCNLTGPIPDSFSDLSTLEIIDLSQNNLVGTIPSGLGLAGNLLSLQIQRNSITGSIPQSLQKPSIQFLAYGNPLCAESENQAINACVTPDLTQEEVPRTCICPQGMAFRPFLREGYPASGCDCVAPLIFKLDFPQVQLNRFSIDQQNRLEENVARELFLEIKQVLIDQPISTTGTGTEVTFSVFPLVSQSLDYGTVVRIQSKLNAPYPDQMWLDGEFGWFNYSVPLFVPPVVSDIYPPFPSESSKGSSYKEKVIKAVWISALVGGLLLAIITAVVCIFVCRRRRKRKNRFHHSEFSVPYIQATGSSPGSAVTSPVMLPRSSTSLQSFGPPVKIYTYEELAVATGDFGPDGLIGSGGFGSVYRGQLSDGTLVAVKKLTKKNSKQGEAEFRTEVEMIAHQLHSPHLVRLRGYCSQGHERLLVYDLMGRGSLFDYLRDSTRPPPVALLDWKTRIQIARDAAAGIRFLHECSPPVVHRDIKPSNILLDEQLNAKVADFGLSKSYPLPQSDHVTTRVVGTFGYLAPDYSITGKLTVKSDVYSFGVVLLEIISGKHSTVADDTDDDKIEQFLVPWAKPLLNDKQRVHEVLDPALIGAYPPKGLIKIAALVSSCLQLDPDRRPDMAVVHNVLSTVYEMPVLTPKAREQREALVASTYVFRSRSSSSMQSSSILTESSGGPGLPGPGPITPPPVSFSSNSSLKLSSTSGLSISSMVVSRGSQSKSDVYSDIIYSEDPSLYNRSSGHLSGRVSTRTSENFTERSFRKSENFAERPVISSERFTERLSWKPENLAELPRRASDTFGERPPRTSDYFGDGLSRKSESFAERPPRSSDSFGDRQLSLGLDARHQRSTSKLSFSSSGRHEESPARSDAPKTLVLDNLNPR</sequence>
<dbReference type="GO" id="GO:0005524">
    <property type="term" value="F:ATP binding"/>
    <property type="evidence" value="ECO:0007669"/>
    <property type="project" value="UniProtKB-UniRule"/>
</dbReference>
<feature type="signal peptide" evidence="17">
    <location>
        <begin position="1"/>
        <end position="35"/>
    </location>
</feature>
<dbReference type="InterPro" id="IPR017441">
    <property type="entry name" value="Protein_kinase_ATP_BS"/>
</dbReference>
<dbReference type="Pfam" id="PF08263">
    <property type="entry name" value="LRRNT_2"/>
    <property type="match status" value="1"/>
</dbReference>
<keyword evidence="10" id="KW-0418">Kinase</keyword>
<evidence type="ECO:0000256" key="10">
    <source>
        <dbReference type="ARBA" id="ARBA00022777"/>
    </source>
</evidence>
<evidence type="ECO:0000259" key="18">
    <source>
        <dbReference type="PROSITE" id="PS50011"/>
    </source>
</evidence>
<dbReference type="InterPro" id="IPR011009">
    <property type="entry name" value="Kinase-like_dom_sf"/>
</dbReference>
<dbReference type="InterPro" id="IPR001245">
    <property type="entry name" value="Ser-Thr/Tyr_kinase_cat_dom"/>
</dbReference>
<comment type="caution">
    <text evidence="19">The sequence shown here is derived from an EMBL/GenBank/DDBJ whole genome shotgun (WGS) entry which is preliminary data.</text>
</comment>
<keyword evidence="3" id="KW-0723">Serine/threonine-protein kinase</keyword>
<dbReference type="GO" id="GO:0004674">
    <property type="term" value="F:protein serine/threonine kinase activity"/>
    <property type="evidence" value="ECO:0007669"/>
    <property type="project" value="UniProtKB-KW"/>
</dbReference>
<comment type="subcellular location">
    <subcellularLocation>
        <location evidence="1">Membrane</location>
    </subcellularLocation>
</comment>
<dbReference type="Pfam" id="PF00560">
    <property type="entry name" value="LRR_1"/>
    <property type="match status" value="1"/>
</dbReference>
<organism evidence="19 20">
    <name type="scientific">Marchantia polymorpha subsp. ruderalis</name>
    <dbReference type="NCBI Taxonomy" id="1480154"/>
    <lineage>
        <taxon>Eukaryota</taxon>
        <taxon>Viridiplantae</taxon>
        <taxon>Streptophyta</taxon>
        <taxon>Embryophyta</taxon>
        <taxon>Marchantiophyta</taxon>
        <taxon>Marchantiopsida</taxon>
        <taxon>Marchantiidae</taxon>
        <taxon>Marchantiales</taxon>
        <taxon>Marchantiaceae</taxon>
        <taxon>Marchantia</taxon>
    </lineage>
</organism>
<evidence type="ECO:0000313" key="19">
    <source>
        <dbReference type="EMBL" id="OAE22676.1"/>
    </source>
</evidence>
<evidence type="ECO:0000256" key="12">
    <source>
        <dbReference type="ARBA" id="ARBA00022989"/>
    </source>
</evidence>
<dbReference type="CDD" id="cd14066">
    <property type="entry name" value="STKc_IRAK"/>
    <property type="match status" value="1"/>
</dbReference>
<dbReference type="InterPro" id="IPR003591">
    <property type="entry name" value="Leu-rich_rpt_typical-subtyp"/>
</dbReference>
<keyword evidence="20" id="KW-1185">Reference proteome</keyword>
<keyword evidence="8" id="KW-0677">Repeat</keyword>
<evidence type="ECO:0000256" key="15">
    <source>
        <dbReference type="SAM" id="MobiDB-lite"/>
    </source>
</evidence>
<dbReference type="InterPro" id="IPR057013">
    <property type="entry name" value="LRR_ComC"/>
</dbReference>
<feature type="compositionally biased region" description="Basic and acidic residues" evidence="15">
    <location>
        <begin position="1193"/>
        <end position="1206"/>
    </location>
</feature>
<keyword evidence="7 17" id="KW-0732">Signal</keyword>
<feature type="compositionally biased region" description="Pro residues" evidence="15">
    <location>
        <begin position="1058"/>
        <end position="1069"/>
    </location>
</feature>
<evidence type="ECO:0000256" key="1">
    <source>
        <dbReference type="ARBA" id="ARBA00004370"/>
    </source>
</evidence>
<dbReference type="AlphaFoldDB" id="A0A176VS45"/>
<dbReference type="PANTHER" id="PTHR48006">
    <property type="entry name" value="LEUCINE-RICH REPEAT-CONTAINING PROTEIN DDB_G0281931-RELATED"/>
    <property type="match status" value="1"/>
</dbReference>
<feature type="compositionally biased region" description="Basic and acidic residues" evidence="15">
    <location>
        <begin position="1173"/>
        <end position="1184"/>
    </location>
</feature>
<dbReference type="GO" id="GO:0016020">
    <property type="term" value="C:membrane"/>
    <property type="evidence" value="ECO:0007669"/>
    <property type="project" value="UniProtKB-SubCell"/>
</dbReference>
<dbReference type="FunFam" id="3.30.200.20:FF:000015">
    <property type="entry name" value="Somatic embryogenesis receptor kinase 1"/>
    <property type="match status" value="1"/>
</dbReference>
<evidence type="ECO:0000256" key="7">
    <source>
        <dbReference type="ARBA" id="ARBA00022729"/>
    </source>
</evidence>
<dbReference type="Pfam" id="PF13855">
    <property type="entry name" value="LRR_8"/>
    <property type="match status" value="1"/>
</dbReference>
<evidence type="ECO:0000256" key="5">
    <source>
        <dbReference type="ARBA" id="ARBA00022679"/>
    </source>
</evidence>
<evidence type="ECO:0000256" key="16">
    <source>
        <dbReference type="SAM" id="Phobius"/>
    </source>
</evidence>
<dbReference type="Gene3D" id="3.30.200.20">
    <property type="entry name" value="Phosphorylase Kinase, domain 1"/>
    <property type="match status" value="1"/>
</dbReference>
<evidence type="ECO:0000256" key="17">
    <source>
        <dbReference type="SAM" id="SignalP"/>
    </source>
</evidence>
<feature type="compositionally biased region" description="Low complexity" evidence="15">
    <location>
        <begin position="1044"/>
        <end position="1053"/>
    </location>
</feature>
<dbReference type="FunFam" id="3.80.10.10:FF:000400">
    <property type="entry name" value="Nuclear pore complex protein NUP107"/>
    <property type="match status" value="1"/>
</dbReference>
<keyword evidence="11 14" id="KW-0067">ATP-binding</keyword>
<dbReference type="Pfam" id="PF07714">
    <property type="entry name" value="PK_Tyr_Ser-Thr"/>
    <property type="match status" value="1"/>
</dbReference>
<evidence type="ECO:0000313" key="20">
    <source>
        <dbReference type="Proteomes" id="UP000077202"/>
    </source>
</evidence>
<dbReference type="PROSITE" id="PS00108">
    <property type="entry name" value="PROTEIN_KINASE_ST"/>
    <property type="match status" value="1"/>
</dbReference>